<dbReference type="AlphaFoldDB" id="A0A7X0IKB3"/>
<organism evidence="1 2">
    <name type="scientific">Sphaerisporangium rubeum</name>
    <dbReference type="NCBI Taxonomy" id="321317"/>
    <lineage>
        <taxon>Bacteria</taxon>
        <taxon>Bacillati</taxon>
        <taxon>Actinomycetota</taxon>
        <taxon>Actinomycetes</taxon>
        <taxon>Streptosporangiales</taxon>
        <taxon>Streptosporangiaceae</taxon>
        <taxon>Sphaerisporangium</taxon>
    </lineage>
</organism>
<evidence type="ECO:0000313" key="2">
    <source>
        <dbReference type="Proteomes" id="UP000555564"/>
    </source>
</evidence>
<dbReference type="RefSeq" id="WP_184987027.1">
    <property type="nucleotide sequence ID" value="NZ_BAAALO010000021.1"/>
</dbReference>
<reference evidence="1 2" key="1">
    <citation type="submission" date="2020-08" db="EMBL/GenBank/DDBJ databases">
        <title>Sequencing the genomes of 1000 actinobacteria strains.</title>
        <authorList>
            <person name="Klenk H.-P."/>
        </authorList>
    </citation>
    <scope>NUCLEOTIDE SEQUENCE [LARGE SCALE GENOMIC DNA]</scope>
    <source>
        <strain evidence="1 2">DSM 44936</strain>
    </source>
</reference>
<name>A0A7X0IKB3_9ACTN</name>
<dbReference type="EMBL" id="JACHIU010000001">
    <property type="protein sequence ID" value="MBB6476771.1"/>
    <property type="molecule type" value="Genomic_DNA"/>
</dbReference>
<keyword evidence="2" id="KW-1185">Reference proteome</keyword>
<dbReference type="Proteomes" id="UP000555564">
    <property type="component" value="Unassembled WGS sequence"/>
</dbReference>
<evidence type="ECO:0000313" key="1">
    <source>
        <dbReference type="EMBL" id="MBB6476771.1"/>
    </source>
</evidence>
<proteinExistence type="predicted"/>
<sequence length="96" mass="10558">MTGAGRRVNGSWQATTLHIDGRGRAVCLAYPHRTPILEVGAGNSIVKLTVHANRVDHATVTFARELAEQAEVFAREVERLHHLHPASTALRQEDTL</sequence>
<gene>
    <name evidence="1" type="ORF">BJ992_006202</name>
</gene>
<accession>A0A7X0IKB3</accession>
<protein>
    <submittedName>
        <fullName evidence="1">Uncharacterized protein</fullName>
    </submittedName>
</protein>
<comment type="caution">
    <text evidence="1">The sequence shown here is derived from an EMBL/GenBank/DDBJ whole genome shotgun (WGS) entry which is preliminary data.</text>
</comment>